<organism evidence="2 3">
    <name type="scientific">Protea cynaroides</name>
    <dbReference type="NCBI Taxonomy" id="273540"/>
    <lineage>
        <taxon>Eukaryota</taxon>
        <taxon>Viridiplantae</taxon>
        <taxon>Streptophyta</taxon>
        <taxon>Embryophyta</taxon>
        <taxon>Tracheophyta</taxon>
        <taxon>Spermatophyta</taxon>
        <taxon>Magnoliopsida</taxon>
        <taxon>Proteales</taxon>
        <taxon>Proteaceae</taxon>
        <taxon>Protea</taxon>
    </lineage>
</organism>
<dbReference type="InterPro" id="IPR055357">
    <property type="entry name" value="LRR_At1g61320_AtMIF1"/>
</dbReference>
<dbReference type="Gene3D" id="1.20.1280.50">
    <property type="match status" value="1"/>
</dbReference>
<dbReference type="Gene3D" id="3.80.10.10">
    <property type="entry name" value="Ribonuclease Inhibitor"/>
    <property type="match status" value="1"/>
</dbReference>
<sequence>METMEPHKNNKVTSDRISHLPEPILFHILSFLSTKDALRTSFLSKSWTNLWTAIPVLDFDESKFYGESGSGRDDKKMWEQKKQFADLIDRSLLLHEGQSIREFKISFHHLNDSVLMNRADPWVRFALINVSVFHLNFSGEPDQDYPKNMYQLPPCTFPSKLLKVMALNSCLFDPSVHKSFPCLETVILTRVELLDTSVQDLIANCPHLESLHLKRCEFPSSIIIIDVPQSQLKHLRLEFNDVEEYQIHVPSLLHFQYVGEFTSISVRNLSKLVNASLEFQDLYLYSSYGDILCELLNAIDHASALTLSDFCLQVLPLLDFVPEGLRESLPSPLYNLKHLTVQTDLNNCALAGLACLLRSSPNLEAFSIDFCYDIFFGLEICNGVATDEYLRISELDESEFWESHLLLFPCLTHLEKVEISGFGGRKREMGLVKYLLQKSFLLKEMVIIHEKCYNDELEFLKLKLETAQKLIALPRACQYTEIKFS</sequence>
<protein>
    <recommendedName>
        <fullName evidence="1">F-box domain-containing protein</fullName>
    </recommendedName>
</protein>
<dbReference type="EMBL" id="JAMYWD010000001">
    <property type="protein sequence ID" value="KAJ4980422.1"/>
    <property type="molecule type" value="Genomic_DNA"/>
</dbReference>
<dbReference type="AlphaFoldDB" id="A0A9Q0L0V3"/>
<dbReference type="InterPro" id="IPR001810">
    <property type="entry name" value="F-box_dom"/>
</dbReference>
<reference evidence="2" key="1">
    <citation type="journal article" date="2023" name="Plant J.">
        <title>The genome of the king protea, Protea cynaroides.</title>
        <authorList>
            <person name="Chang J."/>
            <person name="Duong T.A."/>
            <person name="Schoeman C."/>
            <person name="Ma X."/>
            <person name="Roodt D."/>
            <person name="Barker N."/>
            <person name="Li Z."/>
            <person name="Van de Peer Y."/>
            <person name="Mizrachi E."/>
        </authorList>
    </citation>
    <scope>NUCLEOTIDE SEQUENCE</scope>
    <source>
        <tissue evidence="2">Young leaves</tissue>
    </source>
</reference>
<dbReference type="PROSITE" id="PS50181">
    <property type="entry name" value="FBOX"/>
    <property type="match status" value="1"/>
</dbReference>
<comment type="caution">
    <text evidence="2">The sequence shown here is derived from an EMBL/GenBank/DDBJ whole genome shotgun (WGS) entry which is preliminary data.</text>
</comment>
<gene>
    <name evidence="2" type="ORF">NE237_031259</name>
</gene>
<proteinExistence type="predicted"/>
<dbReference type="OrthoDB" id="673865at2759"/>
<dbReference type="InterPro" id="IPR036047">
    <property type="entry name" value="F-box-like_dom_sf"/>
</dbReference>
<dbReference type="Pfam" id="PF23622">
    <property type="entry name" value="LRR_At1g61320_AtMIF1"/>
    <property type="match status" value="1"/>
</dbReference>
<feature type="domain" description="F-box" evidence="1">
    <location>
        <begin position="14"/>
        <end position="50"/>
    </location>
</feature>
<dbReference type="InterPro" id="IPR006566">
    <property type="entry name" value="FBD"/>
</dbReference>
<dbReference type="SMART" id="SM00579">
    <property type="entry name" value="FBD"/>
    <property type="match status" value="1"/>
</dbReference>
<dbReference type="SUPFAM" id="SSF52047">
    <property type="entry name" value="RNI-like"/>
    <property type="match status" value="1"/>
</dbReference>
<dbReference type="PANTHER" id="PTHR31900:SF30">
    <property type="entry name" value="SUPERFAMILY PROTEIN, PUTATIVE-RELATED"/>
    <property type="match status" value="1"/>
</dbReference>
<dbReference type="CDD" id="cd22160">
    <property type="entry name" value="F-box_AtFBL13-like"/>
    <property type="match status" value="1"/>
</dbReference>
<dbReference type="Proteomes" id="UP001141806">
    <property type="component" value="Unassembled WGS sequence"/>
</dbReference>
<name>A0A9Q0L0V3_9MAGN</name>
<accession>A0A9Q0L0V3</accession>
<dbReference type="InterPro" id="IPR032675">
    <property type="entry name" value="LRR_dom_sf"/>
</dbReference>
<dbReference type="PANTHER" id="PTHR31900">
    <property type="entry name" value="F-BOX/RNI SUPERFAMILY PROTEIN-RELATED"/>
    <property type="match status" value="1"/>
</dbReference>
<dbReference type="InterPro" id="IPR053781">
    <property type="entry name" value="F-box_AtFBL13-like"/>
</dbReference>
<dbReference type="Pfam" id="PF00646">
    <property type="entry name" value="F-box"/>
    <property type="match status" value="1"/>
</dbReference>
<evidence type="ECO:0000259" key="1">
    <source>
        <dbReference type="PROSITE" id="PS50181"/>
    </source>
</evidence>
<dbReference type="InterPro" id="IPR050232">
    <property type="entry name" value="FBL13/AtMIF1-like"/>
</dbReference>
<dbReference type="SMART" id="SM00256">
    <property type="entry name" value="FBOX"/>
    <property type="match status" value="1"/>
</dbReference>
<dbReference type="SUPFAM" id="SSF81383">
    <property type="entry name" value="F-box domain"/>
    <property type="match status" value="1"/>
</dbReference>
<evidence type="ECO:0000313" key="3">
    <source>
        <dbReference type="Proteomes" id="UP001141806"/>
    </source>
</evidence>
<evidence type="ECO:0000313" key="2">
    <source>
        <dbReference type="EMBL" id="KAJ4980422.1"/>
    </source>
</evidence>
<keyword evidence="3" id="KW-1185">Reference proteome</keyword>